<reference evidence="7" key="2">
    <citation type="journal article" date="2020" name="Nat. Commun.">
        <title>Large-scale genome sequencing of mycorrhizal fungi provides insights into the early evolution of symbiotic traits.</title>
        <authorList>
            <person name="Miyauchi S."/>
            <person name="Kiss E."/>
            <person name="Kuo A."/>
            <person name="Drula E."/>
            <person name="Kohler A."/>
            <person name="Sanchez-Garcia M."/>
            <person name="Morin E."/>
            <person name="Andreopoulos B."/>
            <person name="Barry K.W."/>
            <person name="Bonito G."/>
            <person name="Buee M."/>
            <person name="Carver A."/>
            <person name="Chen C."/>
            <person name="Cichocki N."/>
            <person name="Clum A."/>
            <person name="Culley D."/>
            <person name="Crous P.W."/>
            <person name="Fauchery L."/>
            <person name="Girlanda M."/>
            <person name="Hayes R.D."/>
            <person name="Keri Z."/>
            <person name="LaButti K."/>
            <person name="Lipzen A."/>
            <person name="Lombard V."/>
            <person name="Magnuson J."/>
            <person name="Maillard F."/>
            <person name="Murat C."/>
            <person name="Nolan M."/>
            <person name="Ohm R.A."/>
            <person name="Pangilinan J."/>
            <person name="Pereira M.F."/>
            <person name="Perotto S."/>
            <person name="Peter M."/>
            <person name="Pfister S."/>
            <person name="Riley R."/>
            <person name="Sitrit Y."/>
            <person name="Stielow J.B."/>
            <person name="Szollosi G."/>
            <person name="Zifcakova L."/>
            <person name="Stursova M."/>
            <person name="Spatafora J.W."/>
            <person name="Tedersoo L."/>
            <person name="Vaario L.M."/>
            <person name="Yamada A."/>
            <person name="Yan M."/>
            <person name="Wang P."/>
            <person name="Xu J."/>
            <person name="Bruns T."/>
            <person name="Baldrian P."/>
            <person name="Vilgalys R."/>
            <person name="Dunand C."/>
            <person name="Henrissat B."/>
            <person name="Grigoriev I.V."/>
            <person name="Hibbett D."/>
            <person name="Nagy L.G."/>
            <person name="Martin F.M."/>
        </authorList>
    </citation>
    <scope>NUCLEOTIDE SEQUENCE</scope>
    <source>
        <strain evidence="7">Prilba</strain>
    </source>
</reference>
<evidence type="ECO:0000256" key="5">
    <source>
        <dbReference type="SAM" id="MobiDB-lite"/>
    </source>
</evidence>
<organism evidence="7 8">
    <name type="scientific">Russula ochroleuca</name>
    <dbReference type="NCBI Taxonomy" id="152965"/>
    <lineage>
        <taxon>Eukaryota</taxon>
        <taxon>Fungi</taxon>
        <taxon>Dikarya</taxon>
        <taxon>Basidiomycota</taxon>
        <taxon>Agaricomycotina</taxon>
        <taxon>Agaricomycetes</taxon>
        <taxon>Russulales</taxon>
        <taxon>Russulaceae</taxon>
        <taxon>Russula</taxon>
    </lineage>
</organism>
<keyword evidence="3 4" id="KW-0694">RNA-binding</keyword>
<keyword evidence="8" id="KW-1185">Reference proteome</keyword>
<dbReference type="GO" id="GO:0003723">
    <property type="term" value="F:RNA binding"/>
    <property type="evidence" value="ECO:0007669"/>
    <property type="project" value="UniProtKB-KW"/>
</dbReference>
<feature type="domain" description="Poly A polymerase head" evidence="6">
    <location>
        <begin position="56"/>
        <end position="196"/>
    </location>
</feature>
<evidence type="ECO:0000256" key="2">
    <source>
        <dbReference type="ARBA" id="ARBA00022679"/>
    </source>
</evidence>
<dbReference type="GO" id="GO:0005739">
    <property type="term" value="C:mitochondrion"/>
    <property type="evidence" value="ECO:0007669"/>
    <property type="project" value="UniProtKB-ARBA"/>
</dbReference>
<evidence type="ECO:0000259" key="6">
    <source>
        <dbReference type="Pfam" id="PF01743"/>
    </source>
</evidence>
<dbReference type="Gene3D" id="1.10.3090.10">
    <property type="entry name" value="cca-adding enzyme, domain 2"/>
    <property type="match status" value="1"/>
</dbReference>
<evidence type="ECO:0000313" key="7">
    <source>
        <dbReference type="EMBL" id="KAF8480838.1"/>
    </source>
</evidence>
<dbReference type="PANTHER" id="PTHR13734:SF5">
    <property type="entry name" value="CCA TRNA NUCLEOTIDYLTRANSFERASE, MITOCHONDRIAL"/>
    <property type="match status" value="1"/>
</dbReference>
<evidence type="ECO:0000256" key="4">
    <source>
        <dbReference type="RuleBase" id="RU003953"/>
    </source>
</evidence>
<dbReference type="CDD" id="cd05398">
    <property type="entry name" value="NT_ClassII-CCAase"/>
    <property type="match status" value="1"/>
</dbReference>
<accession>A0A9P5MWY3</accession>
<gene>
    <name evidence="7" type="ORF">DFH94DRAFT_629350</name>
</gene>
<dbReference type="EMBL" id="WHVB01000007">
    <property type="protein sequence ID" value="KAF8480838.1"/>
    <property type="molecule type" value="Genomic_DNA"/>
</dbReference>
<dbReference type="GO" id="GO:0052927">
    <property type="term" value="F:CC tRNA cytidylyltransferase activity"/>
    <property type="evidence" value="ECO:0007669"/>
    <property type="project" value="TreeGrafter"/>
</dbReference>
<dbReference type="Gene3D" id="3.30.460.10">
    <property type="entry name" value="Beta Polymerase, domain 2"/>
    <property type="match status" value="1"/>
</dbReference>
<name>A0A9P5MWY3_9AGAM</name>
<dbReference type="PANTHER" id="PTHR13734">
    <property type="entry name" value="TRNA-NUCLEOTIDYLTRANSFERASE"/>
    <property type="match status" value="1"/>
</dbReference>
<feature type="region of interest" description="Disordered" evidence="5">
    <location>
        <begin position="564"/>
        <end position="586"/>
    </location>
</feature>
<feature type="compositionally biased region" description="Basic residues" evidence="5">
    <location>
        <begin position="568"/>
        <end position="586"/>
    </location>
</feature>
<protein>
    <recommendedName>
        <fullName evidence="6">Poly A polymerase head domain-containing protein</fullName>
    </recommendedName>
</protein>
<dbReference type="AlphaFoldDB" id="A0A9P5MWY3"/>
<evidence type="ECO:0000256" key="1">
    <source>
        <dbReference type="ARBA" id="ARBA00007265"/>
    </source>
</evidence>
<dbReference type="InterPro" id="IPR043519">
    <property type="entry name" value="NT_sf"/>
</dbReference>
<dbReference type="SUPFAM" id="SSF81301">
    <property type="entry name" value="Nucleotidyltransferase"/>
    <property type="match status" value="1"/>
</dbReference>
<evidence type="ECO:0000313" key="8">
    <source>
        <dbReference type="Proteomes" id="UP000759537"/>
    </source>
</evidence>
<dbReference type="GO" id="GO:0001680">
    <property type="term" value="P:tRNA 3'-terminal CCA addition"/>
    <property type="evidence" value="ECO:0007669"/>
    <property type="project" value="UniProtKB-ARBA"/>
</dbReference>
<dbReference type="Pfam" id="PF01743">
    <property type="entry name" value="PolyA_pol"/>
    <property type="match status" value="1"/>
</dbReference>
<dbReference type="Proteomes" id="UP000759537">
    <property type="component" value="Unassembled WGS sequence"/>
</dbReference>
<dbReference type="InterPro" id="IPR002646">
    <property type="entry name" value="PolA_pol_head_dom"/>
</dbReference>
<comment type="similarity">
    <text evidence="1 4">Belongs to the tRNA nucleotidyltransferase/poly(A) polymerase family.</text>
</comment>
<comment type="caution">
    <text evidence="7">The sequence shown here is derived from an EMBL/GenBank/DDBJ whole genome shotgun (WGS) entry which is preliminary data.</text>
</comment>
<reference evidence="7" key="1">
    <citation type="submission" date="2019-10" db="EMBL/GenBank/DDBJ databases">
        <authorList>
            <consortium name="DOE Joint Genome Institute"/>
            <person name="Kuo A."/>
            <person name="Miyauchi S."/>
            <person name="Kiss E."/>
            <person name="Drula E."/>
            <person name="Kohler A."/>
            <person name="Sanchez-Garcia M."/>
            <person name="Andreopoulos B."/>
            <person name="Barry K.W."/>
            <person name="Bonito G."/>
            <person name="Buee M."/>
            <person name="Carver A."/>
            <person name="Chen C."/>
            <person name="Cichocki N."/>
            <person name="Clum A."/>
            <person name="Culley D."/>
            <person name="Crous P.W."/>
            <person name="Fauchery L."/>
            <person name="Girlanda M."/>
            <person name="Hayes R."/>
            <person name="Keri Z."/>
            <person name="LaButti K."/>
            <person name="Lipzen A."/>
            <person name="Lombard V."/>
            <person name="Magnuson J."/>
            <person name="Maillard F."/>
            <person name="Morin E."/>
            <person name="Murat C."/>
            <person name="Nolan M."/>
            <person name="Ohm R."/>
            <person name="Pangilinan J."/>
            <person name="Pereira M."/>
            <person name="Perotto S."/>
            <person name="Peter M."/>
            <person name="Riley R."/>
            <person name="Sitrit Y."/>
            <person name="Stielow B."/>
            <person name="Szollosi G."/>
            <person name="Zifcakova L."/>
            <person name="Stursova M."/>
            <person name="Spatafora J.W."/>
            <person name="Tedersoo L."/>
            <person name="Vaario L.-M."/>
            <person name="Yamada A."/>
            <person name="Yan M."/>
            <person name="Wang P."/>
            <person name="Xu J."/>
            <person name="Bruns T."/>
            <person name="Baldrian P."/>
            <person name="Vilgalys R."/>
            <person name="Henrissat B."/>
            <person name="Grigoriev I.V."/>
            <person name="Hibbett D."/>
            <person name="Nagy L.G."/>
            <person name="Martin F.M."/>
        </authorList>
    </citation>
    <scope>NUCLEOTIDE SEQUENCE</scope>
    <source>
        <strain evidence="7">Prilba</strain>
    </source>
</reference>
<keyword evidence="2 4" id="KW-0808">Transferase</keyword>
<dbReference type="GO" id="GO:0052929">
    <property type="term" value="F:ATP:3'-cytidine-cytidine-tRNA adenylyltransferase activity"/>
    <property type="evidence" value="ECO:0007669"/>
    <property type="project" value="TreeGrafter"/>
</dbReference>
<evidence type="ECO:0000256" key="3">
    <source>
        <dbReference type="ARBA" id="ARBA00022884"/>
    </source>
</evidence>
<dbReference type="FunFam" id="3.30.460.10:FF:000019">
    <property type="entry name" value="tRNA nucleotidyltransferase cca2"/>
    <property type="match status" value="1"/>
</dbReference>
<dbReference type="SUPFAM" id="SSF81891">
    <property type="entry name" value="Poly A polymerase C-terminal region-like"/>
    <property type="match status" value="1"/>
</dbReference>
<dbReference type="OrthoDB" id="445712at2759"/>
<proteinExistence type="inferred from homology"/>
<sequence>MHVIRSVSFKYAHMDRNSIRIPDRLDIRLTEVESQLCILLDECTRHLAENGVHTSCRIAGGWVRDKLLGSECHDVDIALENMTGHAFALKFTEFASKLKHLPVKSVAVVKGNPGQSKHLETAKTTVLGLDLDFVNLRDEAYADDSRIPTNMTFGTPLQDALRRDMTMNSLFYNVHTRSVEDHCNQGLDDLKHGIIRTPLPPKQTFLDDPLRVIRCVRFASRFGFELVSELQESARDSEIQAALLQKVTRERVGEELDKMMGGTILHTFHEHYSLGRNPLMSLGLLNDLSLFPLVFHMPPAVASTLSSQPSSPSLALAAASILQTFLRPDIALFRHPPIHPLISSELSSSTSVVPRLYMACALTPFRGITYVDEKGKLHPAVEAVIREGLKVGTKNHYLDGIPALFSASELFKSPDIEDDKFKFPSERVAIGLLLRNNTVHNAHIGAHWTTSLLFSLIQELVDYYDPSEDHFNVDNAARVIETYNRFAERVDELGLQDDVDAKPILDGREIVQILSAPKPGQWTGKVLDEVIKWQLGHPGETKGQCAEWLKKELAAGRVSIEDAVPSIHAKRQRGGPKQTKTKKTRT</sequence>